<dbReference type="GO" id="GO:0003747">
    <property type="term" value="F:translation release factor activity"/>
    <property type="evidence" value="ECO:0007669"/>
    <property type="project" value="InterPro"/>
</dbReference>
<evidence type="ECO:0000313" key="5">
    <source>
        <dbReference type="EMBL" id="KFD56869.1"/>
    </source>
</evidence>
<dbReference type="OrthoDB" id="2019491at2759"/>
<dbReference type="SUPFAM" id="SSF75620">
    <property type="entry name" value="Release factor"/>
    <property type="match status" value="1"/>
</dbReference>
<dbReference type="Gene3D" id="3.30.160.20">
    <property type="match status" value="1"/>
</dbReference>
<dbReference type="Proteomes" id="UP000030764">
    <property type="component" value="Unassembled WGS sequence"/>
</dbReference>
<name>A0A085MI23_9BILA</name>
<dbReference type="Pfam" id="PF00472">
    <property type="entry name" value="RF-1"/>
    <property type="match status" value="1"/>
</dbReference>
<evidence type="ECO:0000313" key="6">
    <source>
        <dbReference type="Proteomes" id="UP000030764"/>
    </source>
</evidence>
<keyword evidence="6" id="KW-1185">Reference proteome</keyword>
<dbReference type="PANTHER" id="PTHR43804:SF7">
    <property type="entry name" value="LD18447P"/>
    <property type="match status" value="1"/>
</dbReference>
<dbReference type="PANTHER" id="PTHR43804">
    <property type="entry name" value="LD18447P"/>
    <property type="match status" value="1"/>
</dbReference>
<dbReference type="InterPro" id="IPR050057">
    <property type="entry name" value="Prokaryotic/Mito_RF"/>
</dbReference>
<dbReference type="AlphaFoldDB" id="A0A085MI23"/>
<dbReference type="InterPro" id="IPR005139">
    <property type="entry name" value="PCRF"/>
</dbReference>
<keyword evidence="2" id="KW-0488">Methylation</keyword>
<organism evidence="5 6">
    <name type="scientific">Trichuris suis</name>
    <name type="common">pig whipworm</name>
    <dbReference type="NCBI Taxonomy" id="68888"/>
    <lineage>
        <taxon>Eukaryota</taxon>
        <taxon>Metazoa</taxon>
        <taxon>Ecdysozoa</taxon>
        <taxon>Nematoda</taxon>
        <taxon>Enoplea</taxon>
        <taxon>Dorylaimia</taxon>
        <taxon>Trichinellida</taxon>
        <taxon>Trichuridae</taxon>
        <taxon>Trichuris</taxon>
    </lineage>
</organism>
<accession>A0A085MI23</accession>
<dbReference type="SMART" id="SM00937">
    <property type="entry name" value="PCRF"/>
    <property type="match status" value="1"/>
</dbReference>
<comment type="similarity">
    <text evidence="1">Belongs to the prokaryotic/mitochondrial release factor family.</text>
</comment>
<dbReference type="Gene3D" id="3.30.70.1660">
    <property type="match status" value="1"/>
</dbReference>
<evidence type="ECO:0000256" key="1">
    <source>
        <dbReference type="ARBA" id="ARBA00010835"/>
    </source>
</evidence>
<dbReference type="Pfam" id="PF03462">
    <property type="entry name" value="PCRF"/>
    <property type="match status" value="1"/>
</dbReference>
<gene>
    <name evidence="5" type="ORF">M513_02126</name>
</gene>
<dbReference type="GO" id="GO:0005737">
    <property type="term" value="C:cytoplasm"/>
    <property type="evidence" value="ECO:0007669"/>
    <property type="project" value="UniProtKB-ARBA"/>
</dbReference>
<dbReference type="EMBL" id="KL363191">
    <property type="protein sequence ID" value="KFD56869.1"/>
    <property type="molecule type" value="Genomic_DNA"/>
</dbReference>
<feature type="domain" description="Peptide chain release factor" evidence="4">
    <location>
        <begin position="88"/>
        <end position="190"/>
    </location>
</feature>
<evidence type="ECO:0000256" key="2">
    <source>
        <dbReference type="ARBA" id="ARBA00022481"/>
    </source>
</evidence>
<proteinExistence type="inferred from homology"/>
<reference evidence="5 6" key="1">
    <citation type="journal article" date="2014" name="Nat. Genet.">
        <title>Genome and transcriptome of the porcine whipworm Trichuris suis.</title>
        <authorList>
            <person name="Jex A.R."/>
            <person name="Nejsum P."/>
            <person name="Schwarz E.M."/>
            <person name="Hu L."/>
            <person name="Young N.D."/>
            <person name="Hall R.S."/>
            <person name="Korhonen P.K."/>
            <person name="Liao S."/>
            <person name="Thamsborg S."/>
            <person name="Xia J."/>
            <person name="Xu P."/>
            <person name="Wang S."/>
            <person name="Scheerlinck J.P."/>
            <person name="Hofmann A."/>
            <person name="Sternberg P.W."/>
            <person name="Wang J."/>
            <person name="Gasser R.B."/>
        </authorList>
    </citation>
    <scope>NUCLEOTIDE SEQUENCE [LARGE SCALE GENOMIC DNA]</scope>
    <source>
        <strain evidence="5">DCEP-RM93M</strain>
    </source>
</reference>
<sequence>MRALSVFTSRRDIASAVEHITLNDALTFRLLDSYLQNEECKGSASTISSSRLVALRSRLKEYKYKKKSLRLLEHLHADGSINLCDRNAISSEISAELKQLGAIEQQFFDYLLLSNSSDSDNELLMEVSAGVGGAESSLFAADLFNMYQQYASYKDWSTDVLQLKEANLGGIRSVLFSVTGEKAFEALQFEGGVHRVQRVPITEAAGRIHTSTATVAVFAMPREPNVVVDPKDIKVETFRSSSKGGQNVNKIESAVRLHHIPTGIHVECQVERYQELNKRKAMQKLVAILHERSRSDQQREFDQKRKLQVGSASRSEKIRTYNFPDDRVSDHRTKQDFKHVGLILGGGPELGALFTNLQMYNRHLRLEALLSWCLEKFKSKMP</sequence>
<dbReference type="InterPro" id="IPR000352">
    <property type="entry name" value="Pep_chain_release_fac_I"/>
</dbReference>
<keyword evidence="3" id="KW-0648">Protein biosynthesis</keyword>
<dbReference type="InterPro" id="IPR045853">
    <property type="entry name" value="Pep_chain_release_fac_I_sf"/>
</dbReference>
<protein>
    <recommendedName>
        <fullName evidence="4">Peptide chain release factor domain-containing protein</fullName>
    </recommendedName>
</protein>
<evidence type="ECO:0000256" key="3">
    <source>
        <dbReference type="ARBA" id="ARBA00022917"/>
    </source>
</evidence>
<evidence type="ECO:0000259" key="4">
    <source>
        <dbReference type="SMART" id="SM00937"/>
    </source>
</evidence>